<evidence type="ECO:0000313" key="2">
    <source>
        <dbReference type="Proteomes" id="UP001055879"/>
    </source>
</evidence>
<evidence type="ECO:0000313" key="1">
    <source>
        <dbReference type="EMBL" id="KAI3672479.1"/>
    </source>
</evidence>
<sequence>MSLELTVVAVLAHNSALGANPYIILVDKLNGTNFVDWFRFLRVVLKHEKKLFLKAPPPNTPARNASAEVRSAYDKHLNDSLDVSCLMLASMTPELLREHEDMNAWDMISSLKSMFQLQARKERFDAIRALHACKMTESLSVSTHVLRMKGYVDRLTRLGYPLGQELATDMVLNSLSKSYDQFVLNYNINGLEKTLTELHGMLKTAERNMKSKLDLSKPKQVLMIKPKGGINKKKGVVTKGNRKVGSSNKEKSKGKIPEEAGLRSEEKMKPDQMELQMENGAKVAAIAQGTYDMKLPNGLILALSKSKLQADRVLESCDDSYDVCESCLMGKMTKAPFKGKPERATELLGVIHIDVCGPFSSTTRNGHRYFITFTDDFSRYGYVYLMKNKSESFELFKEFQNEVENQHGKKLKTLRSDRGQEYLSQEFIDHLRDNGIVSQLTPPGTLQHNGVSERRNRTLLDMVRSMMSHTNLPKSFWGYALETATRILNDAPTKKTDKTPFELWTGKIPKLSYMRI</sequence>
<protein>
    <submittedName>
        <fullName evidence="1">Uncharacterized protein</fullName>
    </submittedName>
</protein>
<keyword evidence="2" id="KW-1185">Reference proteome</keyword>
<dbReference type="Proteomes" id="UP001055879">
    <property type="component" value="Linkage Group LG15"/>
</dbReference>
<organism evidence="1 2">
    <name type="scientific">Arctium lappa</name>
    <name type="common">Greater burdock</name>
    <name type="synonym">Lappa major</name>
    <dbReference type="NCBI Taxonomy" id="4217"/>
    <lineage>
        <taxon>Eukaryota</taxon>
        <taxon>Viridiplantae</taxon>
        <taxon>Streptophyta</taxon>
        <taxon>Embryophyta</taxon>
        <taxon>Tracheophyta</taxon>
        <taxon>Spermatophyta</taxon>
        <taxon>Magnoliopsida</taxon>
        <taxon>eudicotyledons</taxon>
        <taxon>Gunneridae</taxon>
        <taxon>Pentapetalae</taxon>
        <taxon>asterids</taxon>
        <taxon>campanulids</taxon>
        <taxon>Asterales</taxon>
        <taxon>Asteraceae</taxon>
        <taxon>Carduoideae</taxon>
        <taxon>Cardueae</taxon>
        <taxon>Arctiinae</taxon>
        <taxon>Arctium</taxon>
    </lineage>
</organism>
<gene>
    <name evidence="1" type="ORF">L6452_38568</name>
</gene>
<name>A0ACB8XQ46_ARCLA</name>
<reference evidence="2" key="1">
    <citation type="journal article" date="2022" name="Mol. Ecol. Resour.">
        <title>The genomes of chicory, endive, great burdock and yacon provide insights into Asteraceae palaeo-polyploidization history and plant inulin production.</title>
        <authorList>
            <person name="Fan W."/>
            <person name="Wang S."/>
            <person name="Wang H."/>
            <person name="Wang A."/>
            <person name="Jiang F."/>
            <person name="Liu H."/>
            <person name="Zhao H."/>
            <person name="Xu D."/>
            <person name="Zhang Y."/>
        </authorList>
    </citation>
    <scope>NUCLEOTIDE SEQUENCE [LARGE SCALE GENOMIC DNA]</scope>
    <source>
        <strain evidence="2">cv. Niubang</strain>
    </source>
</reference>
<dbReference type="EMBL" id="CM042061">
    <property type="protein sequence ID" value="KAI3672479.1"/>
    <property type="molecule type" value="Genomic_DNA"/>
</dbReference>
<reference evidence="1 2" key="2">
    <citation type="journal article" date="2022" name="Mol. Ecol. Resour.">
        <title>The genomes of chicory, endive, great burdock and yacon provide insights into Asteraceae paleo-polyploidization history and plant inulin production.</title>
        <authorList>
            <person name="Fan W."/>
            <person name="Wang S."/>
            <person name="Wang H."/>
            <person name="Wang A."/>
            <person name="Jiang F."/>
            <person name="Liu H."/>
            <person name="Zhao H."/>
            <person name="Xu D."/>
            <person name="Zhang Y."/>
        </authorList>
    </citation>
    <scope>NUCLEOTIDE SEQUENCE [LARGE SCALE GENOMIC DNA]</scope>
    <source>
        <strain evidence="2">cv. Niubang</strain>
    </source>
</reference>
<comment type="caution">
    <text evidence="1">The sequence shown here is derived from an EMBL/GenBank/DDBJ whole genome shotgun (WGS) entry which is preliminary data.</text>
</comment>
<proteinExistence type="predicted"/>
<accession>A0ACB8XQ46</accession>